<geneLocation type="plasmid" evidence="8">
    <name>pIL105</name>
</geneLocation>
<proteinExistence type="inferred from homology"/>
<reference evidence="8" key="1">
    <citation type="submission" date="1998-12" db="EMBL/GenBank/DDBJ databases">
        <title>Complete nucleotide sequence of pIL105 encoding lactococcal phage abortive infection.</title>
        <authorList>
            <person name="Anba-Mondoloni J."/>
        </authorList>
    </citation>
    <scope>NUCLEOTIDE SEQUENCE</scope>
    <source>
        <strain evidence="8">IL964</strain>
        <plasmid evidence="8">pIL105</plasmid>
    </source>
</reference>
<keyword evidence="8" id="KW-0614">Plasmid</keyword>
<dbReference type="GO" id="GO:0016779">
    <property type="term" value="F:nucleotidyltransferase activity"/>
    <property type="evidence" value="ECO:0007669"/>
    <property type="project" value="UniProtKB-KW"/>
</dbReference>
<comment type="similarity">
    <text evidence="6">Belongs to the DarT ADP-ribosyltransferase family.</text>
</comment>
<evidence type="ECO:0000259" key="7">
    <source>
        <dbReference type="PROSITE" id="PS52018"/>
    </source>
</evidence>
<dbReference type="AlphaFoldDB" id="Q5DVT0"/>
<sequence length="199" mass="23263">MIDVKDRGIDHLVHFTNINNIDNIMRHGLLNTQDLKEQNIPFIFTDEYKLDGRHGLSLSVQFPNYKMFYSKTNKSPQNDMVVLLLDPELINEKKCLYFYDNAATTELKNMSSSDLMTDIAWEKMFSDKVDGILRSELKIPNSFTTNPQAEVICLEPIEPKYIKNIICKSDDQFGRVSNYLDIVGKDEHYFNARKDYTFW</sequence>
<dbReference type="GO" id="GO:0003677">
    <property type="term" value="F:DNA binding"/>
    <property type="evidence" value="ECO:0007669"/>
    <property type="project" value="UniProtKB-UniRule"/>
</dbReference>
<evidence type="ECO:0000256" key="3">
    <source>
        <dbReference type="ARBA" id="ARBA00022679"/>
    </source>
</evidence>
<dbReference type="PROSITE" id="PS52018">
    <property type="entry name" value="DART"/>
    <property type="match status" value="1"/>
</dbReference>
<protein>
    <recommendedName>
        <fullName evidence="7">DarT domain-containing protein</fullName>
    </recommendedName>
</protein>
<feature type="domain" description="DarT" evidence="7">
    <location>
        <begin position="10"/>
        <end position="198"/>
    </location>
</feature>
<evidence type="ECO:0000256" key="2">
    <source>
        <dbReference type="ARBA" id="ARBA00022676"/>
    </source>
</evidence>
<comment type="caution">
    <text evidence="6">Lacks conserved residue(s) required for the propagation of feature annotation.</text>
</comment>
<name>Q5DVT0_9LACT</name>
<keyword evidence="4" id="KW-0548">Nucleotidyltransferase</keyword>
<keyword evidence="2" id="KW-0328">Glycosyltransferase</keyword>
<evidence type="ECO:0000313" key="8">
    <source>
        <dbReference type="EMBL" id="AAX19449.1"/>
    </source>
</evidence>
<evidence type="ECO:0000256" key="5">
    <source>
        <dbReference type="ARBA" id="ARBA00023125"/>
    </source>
</evidence>
<dbReference type="GO" id="GO:0016757">
    <property type="term" value="F:glycosyltransferase activity"/>
    <property type="evidence" value="ECO:0007669"/>
    <property type="project" value="UniProtKB-KW"/>
</dbReference>
<evidence type="ECO:0000256" key="1">
    <source>
        <dbReference type="ARBA" id="ARBA00022649"/>
    </source>
</evidence>
<keyword evidence="1 6" id="KW-1277">Toxin-antitoxin system</keyword>
<keyword evidence="5 6" id="KW-0238">DNA-binding</keyword>
<evidence type="ECO:0000256" key="6">
    <source>
        <dbReference type="PROSITE-ProRule" id="PRU01362"/>
    </source>
</evidence>
<reference evidence="8" key="2">
    <citation type="submission" date="2005-03" db="EMBL/GenBank/DDBJ databases">
        <authorList>
            <person name="Chopin M.C."/>
        </authorList>
    </citation>
    <scope>NUCLEOTIDE SEQUENCE</scope>
    <source>
        <strain evidence="8">IL964</strain>
        <plasmid evidence="8">pIL105</plasmid>
    </source>
</reference>
<dbReference type="Pfam" id="PF14487">
    <property type="entry name" value="DarT"/>
    <property type="match status" value="1"/>
</dbReference>
<dbReference type="EMBL" id="AF116286">
    <property type="protein sequence ID" value="AAX19449.1"/>
    <property type="molecule type" value="Genomic_DNA"/>
</dbReference>
<evidence type="ECO:0000256" key="4">
    <source>
        <dbReference type="ARBA" id="ARBA00022695"/>
    </source>
</evidence>
<keyword evidence="3" id="KW-0808">Transferase</keyword>
<accession>Q5DVT0</accession>
<organism evidence="8">
    <name type="scientific">Lactococcus lactis</name>
    <dbReference type="NCBI Taxonomy" id="1358"/>
    <lineage>
        <taxon>Bacteria</taxon>
        <taxon>Bacillati</taxon>
        <taxon>Bacillota</taxon>
        <taxon>Bacilli</taxon>
        <taxon>Lactobacillales</taxon>
        <taxon>Streptococcaceae</taxon>
        <taxon>Lactococcus</taxon>
    </lineage>
</organism>
<dbReference type="RefSeq" id="WP_010868913.1">
    <property type="nucleotide sequence ID" value="NC_000906.2"/>
</dbReference>
<dbReference type="InterPro" id="IPR029494">
    <property type="entry name" value="DarT"/>
</dbReference>